<dbReference type="PROSITE" id="PS50987">
    <property type="entry name" value="HTH_ARSR_2"/>
    <property type="match status" value="1"/>
</dbReference>
<sequence length="135" mass="14503">MKQRLALLSGISESLRLRILALISAHGEACVCQLAHALAVPQPRVSKHLAILREAGIVAQRRDAQWILYRIADLPEWAETVVKGALDGIEAEPEHRDDLHRMATAPDGPPPSKRNPQGDGRLLVPASELGGAGGC</sequence>
<dbReference type="RefSeq" id="WP_145723407.1">
    <property type="nucleotide sequence ID" value="NZ_BSPF01000017.1"/>
</dbReference>
<dbReference type="InterPro" id="IPR036388">
    <property type="entry name" value="WH-like_DNA-bd_sf"/>
</dbReference>
<dbReference type="SUPFAM" id="SSF46785">
    <property type="entry name" value="Winged helix' DNA-binding domain"/>
    <property type="match status" value="1"/>
</dbReference>
<dbReference type="PANTHER" id="PTHR43132">
    <property type="entry name" value="ARSENICAL RESISTANCE OPERON REPRESSOR ARSR-RELATED"/>
    <property type="match status" value="1"/>
</dbReference>
<evidence type="ECO:0000256" key="3">
    <source>
        <dbReference type="ARBA" id="ARBA00023163"/>
    </source>
</evidence>
<dbReference type="PRINTS" id="PR00778">
    <property type="entry name" value="HTHARSR"/>
</dbReference>
<keyword evidence="2" id="KW-0238">DNA-binding</keyword>
<name>A0A562MBZ9_9HYPH</name>
<keyword evidence="7" id="KW-1185">Reference proteome</keyword>
<dbReference type="InterPro" id="IPR001845">
    <property type="entry name" value="HTH_ArsR_DNA-bd_dom"/>
</dbReference>
<gene>
    <name evidence="6" type="ORF">IQ26_07517</name>
</gene>
<evidence type="ECO:0000259" key="5">
    <source>
        <dbReference type="PROSITE" id="PS50987"/>
    </source>
</evidence>
<proteinExistence type="predicted"/>
<dbReference type="Pfam" id="PF01022">
    <property type="entry name" value="HTH_5"/>
    <property type="match status" value="1"/>
</dbReference>
<reference evidence="6 7" key="1">
    <citation type="journal article" date="2015" name="Stand. Genomic Sci.">
        <title>Genomic Encyclopedia of Bacterial and Archaeal Type Strains, Phase III: the genomes of soil and plant-associated and newly described type strains.</title>
        <authorList>
            <person name="Whitman W.B."/>
            <person name="Woyke T."/>
            <person name="Klenk H.P."/>
            <person name="Zhou Y."/>
            <person name="Lilburn T.G."/>
            <person name="Beck B.J."/>
            <person name="De Vos P."/>
            <person name="Vandamme P."/>
            <person name="Eisen J.A."/>
            <person name="Garrity G."/>
            <person name="Hugenholtz P."/>
            <person name="Kyrpides N.C."/>
        </authorList>
    </citation>
    <scope>NUCLEOTIDE SEQUENCE [LARGE SCALE GENOMIC DNA]</scope>
    <source>
        <strain evidence="6 7">CGMCC 1.2546</strain>
    </source>
</reference>
<keyword evidence="3" id="KW-0804">Transcription</keyword>
<dbReference type="PANTHER" id="PTHR43132:SF2">
    <property type="entry name" value="ARSENICAL RESISTANCE OPERON REPRESSOR ARSR-RELATED"/>
    <property type="match status" value="1"/>
</dbReference>
<dbReference type="AlphaFoldDB" id="A0A562MBZ9"/>
<evidence type="ECO:0000313" key="7">
    <source>
        <dbReference type="Proteomes" id="UP000317122"/>
    </source>
</evidence>
<dbReference type="SMART" id="SM00418">
    <property type="entry name" value="HTH_ARSR"/>
    <property type="match status" value="1"/>
</dbReference>
<evidence type="ECO:0000313" key="6">
    <source>
        <dbReference type="EMBL" id="TWI17477.1"/>
    </source>
</evidence>
<protein>
    <submittedName>
        <fullName evidence="6">ArsR family transcriptional regulator</fullName>
    </submittedName>
</protein>
<comment type="caution">
    <text evidence="6">The sequence shown here is derived from an EMBL/GenBank/DDBJ whole genome shotgun (WGS) entry which is preliminary data.</text>
</comment>
<feature type="region of interest" description="Disordered" evidence="4">
    <location>
        <begin position="89"/>
        <end position="135"/>
    </location>
</feature>
<dbReference type="Gene3D" id="1.10.10.10">
    <property type="entry name" value="Winged helix-like DNA-binding domain superfamily/Winged helix DNA-binding domain"/>
    <property type="match status" value="1"/>
</dbReference>
<organism evidence="6 7">
    <name type="scientific">Mesorhizobium tianshanense</name>
    <dbReference type="NCBI Taxonomy" id="39844"/>
    <lineage>
        <taxon>Bacteria</taxon>
        <taxon>Pseudomonadati</taxon>
        <taxon>Pseudomonadota</taxon>
        <taxon>Alphaproteobacteria</taxon>
        <taxon>Hyphomicrobiales</taxon>
        <taxon>Phyllobacteriaceae</taxon>
        <taxon>Mesorhizobium</taxon>
    </lineage>
</organism>
<dbReference type="OrthoDB" id="9790747at2"/>
<evidence type="ECO:0000256" key="4">
    <source>
        <dbReference type="SAM" id="MobiDB-lite"/>
    </source>
</evidence>
<dbReference type="InterPro" id="IPR051011">
    <property type="entry name" value="Metal_resp_trans_reg"/>
</dbReference>
<dbReference type="InterPro" id="IPR011991">
    <property type="entry name" value="ArsR-like_HTH"/>
</dbReference>
<accession>A0A562MBZ9</accession>
<keyword evidence="1" id="KW-0805">Transcription regulation</keyword>
<dbReference type="GO" id="GO:0003700">
    <property type="term" value="F:DNA-binding transcription factor activity"/>
    <property type="evidence" value="ECO:0007669"/>
    <property type="project" value="InterPro"/>
</dbReference>
<feature type="compositionally biased region" description="Basic and acidic residues" evidence="4">
    <location>
        <begin position="92"/>
        <end position="101"/>
    </location>
</feature>
<dbReference type="EMBL" id="VLKT01000106">
    <property type="protein sequence ID" value="TWI17477.1"/>
    <property type="molecule type" value="Genomic_DNA"/>
</dbReference>
<evidence type="ECO:0000256" key="1">
    <source>
        <dbReference type="ARBA" id="ARBA00023015"/>
    </source>
</evidence>
<dbReference type="CDD" id="cd00090">
    <property type="entry name" value="HTH_ARSR"/>
    <property type="match status" value="1"/>
</dbReference>
<dbReference type="Proteomes" id="UP000317122">
    <property type="component" value="Unassembled WGS sequence"/>
</dbReference>
<dbReference type="NCBIfam" id="NF033788">
    <property type="entry name" value="HTH_metalloreg"/>
    <property type="match status" value="1"/>
</dbReference>
<feature type="domain" description="HTH arsR-type" evidence="5">
    <location>
        <begin position="1"/>
        <end position="93"/>
    </location>
</feature>
<dbReference type="InterPro" id="IPR036390">
    <property type="entry name" value="WH_DNA-bd_sf"/>
</dbReference>
<evidence type="ECO:0000256" key="2">
    <source>
        <dbReference type="ARBA" id="ARBA00023125"/>
    </source>
</evidence>
<dbReference type="GO" id="GO:0003677">
    <property type="term" value="F:DNA binding"/>
    <property type="evidence" value="ECO:0007669"/>
    <property type="project" value="UniProtKB-KW"/>
</dbReference>